<accession>A0A561TSB7</accession>
<organism evidence="2 3">
    <name type="scientific">Kitasatospora viridis</name>
    <dbReference type="NCBI Taxonomy" id="281105"/>
    <lineage>
        <taxon>Bacteria</taxon>
        <taxon>Bacillati</taxon>
        <taxon>Actinomycetota</taxon>
        <taxon>Actinomycetes</taxon>
        <taxon>Kitasatosporales</taxon>
        <taxon>Streptomycetaceae</taxon>
        <taxon>Kitasatospora</taxon>
    </lineage>
</organism>
<feature type="region of interest" description="Disordered" evidence="1">
    <location>
        <begin position="1"/>
        <end position="21"/>
    </location>
</feature>
<evidence type="ECO:0000313" key="3">
    <source>
        <dbReference type="Proteomes" id="UP000317940"/>
    </source>
</evidence>
<sequence length="235" mass="25434">MAASHDSTPPEPPAHRPRTGRARTAVRLAGGLLAGLALLGAGLRLDHRLTTIDLPHVNRPAQDGYTLTVYFTPGQAYYHGPQRGIHDQACAGQDLPDTYPGDFLDRVGLEGFGKTLHGDYLGWDFSRHCYFSTGQPPVGSHENPLVPWQSVAANHLSPGTRIRVLDCGQGLSPDTCARVKAADWHVDDLCSIGCDDAEHLDLYIGEQTRADLEDQDSYFVTTNAKVRADVPAAAN</sequence>
<evidence type="ECO:0000313" key="2">
    <source>
        <dbReference type="EMBL" id="TWF89987.1"/>
    </source>
</evidence>
<dbReference type="Proteomes" id="UP000317940">
    <property type="component" value="Unassembled WGS sequence"/>
</dbReference>
<dbReference type="RefSeq" id="WP_170305156.1">
    <property type="nucleotide sequence ID" value="NZ_BAAAMZ010000001.1"/>
</dbReference>
<dbReference type="EMBL" id="VIWT01000003">
    <property type="protein sequence ID" value="TWF89987.1"/>
    <property type="molecule type" value="Genomic_DNA"/>
</dbReference>
<keyword evidence="3" id="KW-1185">Reference proteome</keyword>
<gene>
    <name evidence="2" type="ORF">FHX73_1331</name>
</gene>
<dbReference type="AlphaFoldDB" id="A0A561TSB7"/>
<proteinExistence type="predicted"/>
<name>A0A561TSB7_9ACTN</name>
<reference evidence="2 3" key="1">
    <citation type="submission" date="2019-06" db="EMBL/GenBank/DDBJ databases">
        <title>Sequencing the genomes of 1000 actinobacteria strains.</title>
        <authorList>
            <person name="Klenk H.-P."/>
        </authorList>
    </citation>
    <scope>NUCLEOTIDE SEQUENCE [LARGE SCALE GENOMIC DNA]</scope>
    <source>
        <strain evidence="2 3">DSM 44826</strain>
    </source>
</reference>
<comment type="caution">
    <text evidence="2">The sequence shown here is derived from an EMBL/GenBank/DDBJ whole genome shotgun (WGS) entry which is preliminary data.</text>
</comment>
<evidence type="ECO:0000256" key="1">
    <source>
        <dbReference type="SAM" id="MobiDB-lite"/>
    </source>
</evidence>
<protein>
    <submittedName>
        <fullName evidence="2">Uncharacterized protein</fullName>
    </submittedName>
</protein>